<comment type="subcellular location">
    <subcellularLocation>
        <location evidence="1">Cell envelope</location>
    </subcellularLocation>
</comment>
<name>A0ABV1FDW3_9FIRM</name>
<keyword evidence="7" id="KW-1185">Reference proteome</keyword>
<proteinExistence type="inferred from homology"/>
<feature type="signal peptide" evidence="4">
    <location>
        <begin position="1"/>
        <end position="20"/>
    </location>
</feature>
<evidence type="ECO:0000256" key="2">
    <source>
        <dbReference type="ARBA" id="ARBA00007639"/>
    </source>
</evidence>
<evidence type="ECO:0000313" key="7">
    <source>
        <dbReference type="Proteomes" id="UP001438008"/>
    </source>
</evidence>
<evidence type="ECO:0000259" key="5">
    <source>
        <dbReference type="Pfam" id="PF13407"/>
    </source>
</evidence>
<reference evidence="6 7" key="1">
    <citation type="submission" date="2024-03" db="EMBL/GenBank/DDBJ databases">
        <title>Human intestinal bacterial collection.</title>
        <authorList>
            <person name="Pauvert C."/>
            <person name="Hitch T.C.A."/>
            <person name="Clavel T."/>
        </authorList>
    </citation>
    <scope>NUCLEOTIDE SEQUENCE [LARGE SCALE GENOMIC DNA]</scope>
    <source>
        <strain evidence="6 7">CLA-AA-H132</strain>
    </source>
</reference>
<dbReference type="Pfam" id="PF13407">
    <property type="entry name" value="Peripla_BP_4"/>
    <property type="match status" value="1"/>
</dbReference>
<dbReference type="PANTHER" id="PTHR46847:SF1">
    <property type="entry name" value="D-ALLOSE-BINDING PERIPLASMIC PROTEIN-RELATED"/>
    <property type="match status" value="1"/>
</dbReference>
<evidence type="ECO:0000256" key="3">
    <source>
        <dbReference type="ARBA" id="ARBA00022729"/>
    </source>
</evidence>
<evidence type="ECO:0000313" key="6">
    <source>
        <dbReference type="EMBL" id="MEQ2471552.1"/>
    </source>
</evidence>
<dbReference type="Gene3D" id="3.40.50.2300">
    <property type="match status" value="2"/>
</dbReference>
<keyword evidence="3 4" id="KW-0732">Signal</keyword>
<evidence type="ECO:0000256" key="4">
    <source>
        <dbReference type="SAM" id="SignalP"/>
    </source>
</evidence>
<comment type="similarity">
    <text evidence="2">Belongs to the bacterial solute-binding protein 2 family.</text>
</comment>
<gene>
    <name evidence="6" type="ORF">WMO29_03470</name>
</gene>
<dbReference type="PROSITE" id="PS51257">
    <property type="entry name" value="PROKAR_LIPOPROTEIN"/>
    <property type="match status" value="1"/>
</dbReference>
<evidence type="ECO:0000256" key="1">
    <source>
        <dbReference type="ARBA" id="ARBA00004196"/>
    </source>
</evidence>
<accession>A0ABV1FDW3</accession>
<dbReference type="InterPro" id="IPR025997">
    <property type="entry name" value="SBP_2_dom"/>
</dbReference>
<sequence length="342" mass="36089">MKKKVLAMIMTVAMAVGMLAGCGGKTEEPAADAAATESTTTDTEATTATSGDIKIAYMAKNVVDAFHVGMNGYVGEQLDKLKEEGLITGWQLFDATTDPAIQVSELEDAINNGFNFFLLQPCEAAGSDPVVLRCAEEGFPCVVINSTTESTMEKATGYAGSDDELAGEMMGDYINEKVPGAGTYVHMMGVVGSSAQIQRGAGIEKTMTADKGWTNGGDYAAEWLAEKAVGFATDAITQYGDKLTAIVCDNDDMSSAVQAYCNSVNRSDIVCIGVDGNEGPLTMVKEGTLGATVYQDGIGQCDYAINTITRALLTGNTDGVEMFKTDIPFVLVTSENVDQYLK</sequence>
<comment type="caution">
    <text evidence="6">The sequence shown here is derived from an EMBL/GenBank/DDBJ whole genome shotgun (WGS) entry which is preliminary data.</text>
</comment>
<dbReference type="RefSeq" id="WP_349163781.1">
    <property type="nucleotide sequence ID" value="NZ_JBBMFE010000002.1"/>
</dbReference>
<feature type="domain" description="Periplasmic binding protein" evidence="5">
    <location>
        <begin position="55"/>
        <end position="312"/>
    </location>
</feature>
<feature type="chain" id="PRO_5046868246" evidence="4">
    <location>
        <begin position="21"/>
        <end position="342"/>
    </location>
</feature>
<dbReference type="SUPFAM" id="SSF53822">
    <property type="entry name" value="Periplasmic binding protein-like I"/>
    <property type="match status" value="1"/>
</dbReference>
<protein>
    <submittedName>
        <fullName evidence="6">Substrate-binding domain-containing protein</fullName>
    </submittedName>
</protein>
<dbReference type="PANTHER" id="PTHR46847">
    <property type="entry name" value="D-ALLOSE-BINDING PERIPLASMIC PROTEIN-RELATED"/>
    <property type="match status" value="1"/>
</dbReference>
<dbReference type="Proteomes" id="UP001438008">
    <property type="component" value="Unassembled WGS sequence"/>
</dbReference>
<dbReference type="EMBL" id="JBBMFE010000002">
    <property type="protein sequence ID" value="MEQ2471552.1"/>
    <property type="molecule type" value="Genomic_DNA"/>
</dbReference>
<organism evidence="6 7">
    <name type="scientific">Laedolimicola intestinihominis</name>
    <dbReference type="NCBI Taxonomy" id="3133166"/>
    <lineage>
        <taxon>Bacteria</taxon>
        <taxon>Bacillati</taxon>
        <taxon>Bacillota</taxon>
        <taxon>Clostridia</taxon>
        <taxon>Lachnospirales</taxon>
        <taxon>Lachnospiraceae</taxon>
        <taxon>Laedolimicola</taxon>
    </lineage>
</organism>
<dbReference type="InterPro" id="IPR028082">
    <property type="entry name" value="Peripla_BP_I"/>
</dbReference>